<dbReference type="GO" id="GO:0004497">
    <property type="term" value="F:monooxygenase activity"/>
    <property type="evidence" value="ECO:0007669"/>
    <property type="project" value="InterPro"/>
</dbReference>
<evidence type="ECO:0000256" key="1">
    <source>
        <dbReference type="ARBA" id="ARBA00001971"/>
    </source>
</evidence>
<dbReference type="InterPro" id="IPR050121">
    <property type="entry name" value="Cytochrome_P450_monoxygenase"/>
</dbReference>
<keyword evidence="6" id="KW-0472">Membrane</keyword>
<evidence type="ECO:0000256" key="6">
    <source>
        <dbReference type="SAM" id="Phobius"/>
    </source>
</evidence>
<name>A0A9P4UX82_9PLEO</name>
<sequence>MSLSWPTEPVRPSLVLFAAILLSFACGFALYRRHFTGLASIPGPYWASFTRLWQVYHIFIGDHNLCSISLHEKHGYFVRIAPEEVSVSHPDGPRIILQALLRKGDWYRIFAVPDFRFKTPQSTLDAKAKIKRSKLFLSGFSLSNLLKSEQYYDANIGQLLNWMDAHAAEHRPMHLDKFFSYTAFDNAGEAVFSQSFGFIAKGEDIDGSIENSRYLNRYLGIAGYFYWLHVLLVANPIMTWLGIMPIGHVFRTSKTALQKRRADPDARFDIIAHWLRTQKQAPDQLSDREIESQATLSVAAGSDTLSCALQSFVYHMIKHPASWRRARAEIREAQAKGHCTDRVISYHDSQELVYVQACLSEAMRMFGPSPFGLARVAPPGGLRIGDQYFPKGTVLSINPQVMQRSKDCWGPDAHEWNPDRWLIGHAGAKYKFFLVYGMGYNRCPGEHLAQLQLSKIAATLVRDYNICQVDPTNEWVCKTFLNCVPHSWPVYIEKQQDTEQR</sequence>
<evidence type="ECO:0000313" key="8">
    <source>
        <dbReference type="Proteomes" id="UP000799444"/>
    </source>
</evidence>
<proteinExistence type="inferred from homology"/>
<protein>
    <submittedName>
        <fullName evidence="7">Benzoate 4-monooxygenase cytochrome P450</fullName>
    </submittedName>
</protein>
<comment type="caution">
    <text evidence="7">The sequence shown here is derived from an EMBL/GenBank/DDBJ whole genome shotgun (WGS) entry which is preliminary data.</text>
</comment>
<dbReference type="AlphaFoldDB" id="A0A9P4UX82"/>
<keyword evidence="6" id="KW-0812">Transmembrane</keyword>
<feature type="transmembrane region" description="Helical" evidence="6">
    <location>
        <begin position="218"/>
        <end position="243"/>
    </location>
</feature>
<dbReference type="Gene3D" id="1.10.630.10">
    <property type="entry name" value="Cytochrome P450"/>
    <property type="match status" value="1"/>
</dbReference>
<dbReference type="SUPFAM" id="SSF48264">
    <property type="entry name" value="Cytochrome P450"/>
    <property type="match status" value="1"/>
</dbReference>
<dbReference type="PANTHER" id="PTHR24305">
    <property type="entry name" value="CYTOCHROME P450"/>
    <property type="match status" value="1"/>
</dbReference>
<organism evidence="7 8">
    <name type="scientific">Polyplosphaeria fusca</name>
    <dbReference type="NCBI Taxonomy" id="682080"/>
    <lineage>
        <taxon>Eukaryota</taxon>
        <taxon>Fungi</taxon>
        <taxon>Dikarya</taxon>
        <taxon>Ascomycota</taxon>
        <taxon>Pezizomycotina</taxon>
        <taxon>Dothideomycetes</taxon>
        <taxon>Pleosporomycetidae</taxon>
        <taxon>Pleosporales</taxon>
        <taxon>Tetraplosphaeriaceae</taxon>
        <taxon>Polyplosphaeria</taxon>
    </lineage>
</organism>
<dbReference type="InterPro" id="IPR002401">
    <property type="entry name" value="Cyt_P450_E_grp-I"/>
</dbReference>
<dbReference type="PRINTS" id="PR00463">
    <property type="entry name" value="EP450I"/>
</dbReference>
<keyword evidence="4 5" id="KW-0408">Iron</keyword>
<keyword evidence="3 5" id="KW-0479">Metal-binding</keyword>
<dbReference type="Pfam" id="PF00067">
    <property type="entry name" value="p450"/>
    <property type="match status" value="1"/>
</dbReference>
<accession>A0A9P4UX82</accession>
<evidence type="ECO:0000256" key="5">
    <source>
        <dbReference type="PIRSR" id="PIRSR602401-1"/>
    </source>
</evidence>
<dbReference type="PRINTS" id="PR00385">
    <property type="entry name" value="P450"/>
</dbReference>
<dbReference type="GO" id="GO:0020037">
    <property type="term" value="F:heme binding"/>
    <property type="evidence" value="ECO:0007669"/>
    <property type="project" value="InterPro"/>
</dbReference>
<feature type="binding site" description="axial binding residue" evidence="5">
    <location>
        <position position="443"/>
    </location>
    <ligand>
        <name>heme</name>
        <dbReference type="ChEBI" id="CHEBI:30413"/>
    </ligand>
    <ligandPart>
        <name>Fe</name>
        <dbReference type="ChEBI" id="CHEBI:18248"/>
    </ligandPart>
</feature>
<evidence type="ECO:0000256" key="3">
    <source>
        <dbReference type="ARBA" id="ARBA00022723"/>
    </source>
</evidence>
<dbReference type="GO" id="GO:0016705">
    <property type="term" value="F:oxidoreductase activity, acting on paired donors, with incorporation or reduction of molecular oxygen"/>
    <property type="evidence" value="ECO:0007669"/>
    <property type="project" value="InterPro"/>
</dbReference>
<keyword evidence="8" id="KW-1185">Reference proteome</keyword>
<dbReference type="InterPro" id="IPR001128">
    <property type="entry name" value="Cyt_P450"/>
</dbReference>
<dbReference type="GO" id="GO:0005506">
    <property type="term" value="F:iron ion binding"/>
    <property type="evidence" value="ECO:0007669"/>
    <property type="project" value="InterPro"/>
</dbReference>
<evidence type="ECO:0000313" key="7">
    <source>
        <dbReference type="EMBL" id="KAF2728578.1"/>
    </source>
</evidence>
<keyword evidence="5" id="KW-0349">Heme</keyword>
<dbReference type="InterPro" id="IPR036396">
    <property type="entry name" value="Cyt_P450_sf"/>
</dbReference>
<evidence type="ECO:0000256" key="4">
    <source>
        <dbReference type="ARBA" id="ARBA00023004"/>
    </source>
</evidence>
<comment type="similarity">
    <text evidence="2">Belongs to the cytochrome P450 family.</text>
</comment>
<keyword evidence="6" id="KW-1133">Transmembrane helix</keyword>
<evidence type="ECO:0000256" key="2">
    <source>
        <dbReference type="ARBA" id="ARBA00010617"/>
    </source>
</evidence>
<dbReference type="Proteomes" id="UP000799444">
    <property type="component" value="Unassembled WGS sequence"/>
</dbReference>
<gene>
    <name evidence="7" type="ORF">EJ04DRAFT_591069</name>
</gene>
<dbReference type="OrthoDB" id="3934656at2759"/>
<dbReference type="EMBL" id="ML996274">
    <property type="protein sequence ID" value="KAF2728578.1"/>
    <property type="molecule type" value="Genomic_DNA"/>
</dbReference>
<reference evidence="7" key="1">
    <citation type="journal article" date="2020" name="Stud. Mycol.">
        <title>101 Dothideomycetes genomes: a test case for predicting lifestyles and emergence of pathogens.</title>
        <authorList>
            <person name="Haridas S."/>
            <person name="Albert R."/>
            <person name="Binder M."/>
            <person name="Bloem J."/>
            <person name="Labutti K."/>
            <person name="Salamov A."/>
            <person name="Andreopoulos B."/>
            <person name="Baker S."/>
            <person name="Barry K."/>
            <person name="Bills G."/>
            <person name="Bluhm B."/>
            <person name="Cannon C."/>
            <person name="Castanera R."/>
            <person name="Culley D."/>
            <person name="Daum C."/>
            <person name="Ezra D."/>
            <person name="Gonzalez J."/>
            <person name="Henrissat B."/>
            <person name="Kuo A."/>
            <person name="Liang C."/>
            <person name="Lipzen A."/>
            <person name="Lutzoni F."/>
            <person name="Magnuson J."/>
            <person name="Mondo S."/>
            <person name="Nolan M."/>
            <person name="Ohm R."/>
            <person name="Pangilinan J."/>
            <person name="Park H.-J."/>
            <person name="Ramirez L."/>
            <person name="Alfaro M."/>
            <person name="Sun H."/>
            <person name="Tritt A."/>
            <person name="Yoshinaga Y."/>
            <person name="Zwiers L.-H."/>
            <person name="Turgeon B."/>
            <person name="Goodwin S."/>
            <person name="Spatafora J."/>
            <person name="Crous P."/>
            <person name="Grigoriev I."/>
        </authorList>
    </citation>
    <scope>NUCLEOTIDE SEQUENCE</scope>
    <source>
        <strain evidence="7">CBS 125425</strain>
    </source>
</reference>
<dbReference type="PANTHER" id="PTHR24305:SF232">
    <property type="entry name" value="P450, PUTATIVE (EUROFUNG)-RELATED"/>
    <property type="match status" value="1"/>
</dbReference>
<comment type="cofactor">
    <cofactor evidence="1 5">
        <name>heme</name>
        <dbReference type="ChEBI" id="CHEBI:30413"/>
    </cofactor>
</comment>
<dbReference type="CDD" id="cd11060">
    <property type="entry name" value="CYP57A1-like"/>
    <property type="match status" value="1"/>
</dbReference>
<feature type="transmembrane region" description="Helical" evidence="6">
    <location>
        <begin position="12"/>
        <end position="31"/>
    </location>
</feature>